<dbReference type="Gene3D" id="3.10.20.370">
    <property type="match status" value="1"/>
</dbReference>
<evidence type="ECO:0000256" key="7">
    <source>
        <dbReference type="ARBA" id="ARBA00022801"/>
    </source>
</evidence>
<keyword evidence="7" id="KW-0378">Hydrolase</keyword>
<dbReference type="CDD" id="cd09273">
    <property type="entry name" value="RNase_HI_RT_Bel"/>
    <property type="match status" value="1"/>
</dbReference>
<dbReference type="Pfam" id="PF02093">
    <property type="entry name" value="Gag_p30"/>
    <property type="match status" value="1"/>
</dbReference>
<dbReference type="Gene3D" id="3.30.420.10">
    <property type="entry name" value="Ribonuclease H-like superfamily/Ribonuclease H"/>
    <property type="match status" value="3"/>
</dbReference>
<keyword evidence="9" id="KW-0511">Multifunctional enzyme</keyword>
<protein>
    <recommendedName>
        <fullName evidence="2">ribonuclease H</fullName>
        <ecNumber evidence="2">3.1.26.4</ecNumber>
    </recommendedName>
</protein>
<evidence type="ECO:0000256" key="9">
    <source>
        <dbReference type="ARBA" id="ARBA00023268"/>
    </source>
</evidence>
<dbReference type="PROSITE" id="PS50835">
    <property type="entry name" value="IG_LIKE"/>
    <property type="match status" value="2"/>
</dbReference>
<organism evidence="16 17">
    <name type="scientific">Hirundo rustica rustica</name>
    <dbReference type="NCBI Taxonomy" id="333673"/>
    <lineage>
        <taxon>Eukaryota</taxon>
        <taxon>Metazoa</taxon>
        <taxon>Chordata</taxon>
        <taxon>Craniata</taxon>
        <taxon>Vertebrata</taxon>
        <taxon>Euteleostomi</taxon>
        <taxon>Archelosauria</taxon>
        <taxon>Archosauria</taxon>
        <taxon>Dinosauria</taxon>
        <taxon>Saurischia</taxon>
        <taxon>Theropoda</taxon>
        <taxon>Coelurosauria</taxon>
        <taxon>Aves</taxon>
        <taxon>Neognathae</taxon>
        <taxon>Neoaves</taxon>
        <taxon>Telluraves</taxon>
        <taxon>Australaves</taxon>
        <taxon>Passeriformes</taxon>
        <taxon>Sylvioidea</taxon>
        <taxon>Hirundinidae</taxon>
        <taxon>Hirundo</taxon>
    </lineage>
</organism>
<dbReference type="GO" id="GO:0016779">
    <property type="term" value="F:nucleotidyltransferase activity"/>
    <property type="evidence" value="ECO:0007669"/>
    <property type="project" value="UniProtKB-KW"/>
</dbReference>
<dbReference type="InterPro" id="IPR012337">
    <property type="entry name" value="RNaseH-like_sf"/>
</dbReference>
<dbReference type="InterPro" id="IPR036179">
    <property type="entry name" value="Ig-like_dom_sf"/>
</dbReference>
<dbReference type="OrthoDB" id="9950135at2759"/>
<dbReference type="GO" id="GO:0019068">
    <property type="term" value="P:virion assembly"/>
    <property type="evidence" value="ECO:0007669"/>
    <property type="project" value="InterPro"/>
</dbReference>
<dbReference type="Pfam" id="PF13895">
    <property type="entry name" value="Ig_2"/>
    <property type="match status" value="1"/>
</dbReference>
<evidence type="ECO:0000256" key="5">
    <source>
        <dbReference type="ARBA" id="ARBA00022722"/>
    </source>
</evidence>
<dbReference type="SUPFAM" id="SSF53098">
    <property type="entry name" value="Ribonuclease H-like"/>
    <property type="match status" value="3"/>
</dbReference>
<dbReference type="SUPFAM" id="SSF58069">
    <property type="entry name" value="Virus ectodomain"/>
    <property type="match status" value="1"/>
</dbReference>
<feature type="domain" description="Integrase catalytic" evidence="15">
    <location>
        <begin position="2388"/>
        <end position="2482"/>
    </location>
</feature>
<evidence type="ECO:0000256" key="6">
    <source>
        <dbReference type="ARBA" id="ARBA00022759"/>
    </source>
</evidence>
<evidence type="ECO:0000256" key="8">
    <source>
        <dbReference type="ARBA" id="ARBA00022842"/>
    </source>
</evidence>
<dbReference type="InterPro" id="IPR041577">
    <property type="entry name" value="RT_RNaseH_2"/>
</dbReference>
<feature type="coiled-coil region" evidence="10">
    <location>
        <begin position="2353"/>
        <end position="2380"/>
    </location>
</feature>
<dbReference type="Proteomes" id="UP000269221">
    <property type="component" value="Unassembled WGS sequence"/>
</dbReference>
<dbReference type="STRING" id="333673.A0A3M0LKY0"/>
<dbReference type="InterPro" id="IPR043128">
    <property type="entry name" value="Rev_trsase/Diguanyl_cyclase"/>
</dbReference>
<keyword evidence="10" id="KW-0175">Coiled coil</keyword>
<dbReference type="Gene3D" id="1.10.375.10">
    <property type="entry name" value="Human Immunodeficiency Virus Type 1 Capsid Protein"/>
    <property type="match status" value="1"/>
</dbReference>
<dbReference type="PANTHER" id="PTHR37984:SF5">
    <property type="entry name" value="PROTEIN NYNRIN-LIKE"/>
    <property type="match status" value="1"/>
</dbReference>
<evidence type="ECO:0000313" key="16">
    <source>
        <dbReference type="EMBL" id="RMC19777.1"/>
    </source>
</evidence>
<dbReference type="PROSITE" id="PS50994">
    <property type="entry name" value="INTEGRASE"/>
    <property type="match status" value="2"/>
</dbReference>
<name>A0A3M0LKY0_HIRRU</name>
<keyword evidence="5" id="KW-0540">Nuclease</keyword>
<evidence type="ECO:0000256" key="11">
    <source>
        <dbReference type="SAM" id="MobiDB-lite"/>
    </source>
</evidence>
<dbReference type="SUPFAM" id="SSF48726">
    <property type="entry name" value="Immunoglobulin"/>
    <property type="match status" value="2"/>
</dbReference>
<dbReference type="InterPro" id="IPR000477">
    <property type="entry name" value="RT_dom"/>
</dbReference>
<comment type="similarity">
    <text evidence="1">Belongs to the beta type-B retroviral polymerase family. HERV class-II K(HML-2) pol subfamily.</text>
</comment>
<dbReference type="Pfam" id="PF00075">
    <property type="entry name" value="RNase_H"/>
    <property type="match status" value="1"/>
</dbReference>
<dbReference type="Gene3D" id="1.10.287.210">
    <property type="match status" value="1"/>
</dbReference>
<dbReference type="GO" id="GO:0015074">
    <property type="term" value="P:DNA integration"/>
    <property type="evidence" value="ECO:0007669"/>
    <property type="project" value="InterPro"/>
</dbReference>
<evidence type="ECO:0000256" key="4">
    <source>
        <dbReference type="ARBA" id="ARBA00022695"/>
    </source>
</evidence>
<dbReference type="CDD" id="cd00096">
    <property type="entry name" value="Ig"/>
    <property type="match status" value="1"/>
</dbReference>
<dbReference type="Gene3D" id="2.60.40.10">
    <property type="entry name" value="Immunoglobulins"/>
    <property type="match status" value="2"/>
</dbReference>
<evidence type="ECO:0000256" key="2">
    <source>
        <dbReference type="ARBA" id="ARBA00012180"/>
    </source>
</evidence>
<feature type="domain" description="Ig-like" evidence="12">
    <location>
        <begin position="1621"/>
        <end position="1697"/>
    </location>
</feature>
<dbReference type="SMART" id="SM00409">
    <property type="entry name" value="IG"/>
    <property type="match status" value="2"/>
</dbReference>
<dbReference type="Pfam" id="PF00078">
    <property type="entry name" value="RVT_1"/>
    <property type="match status" value="1"/>
</dbReference>
<accession>A0A3M0LKY0</accession>
<dbReference type="Pfam" id="PF17919">
    <property type="entry name" value="RT_RNaseH_2"/>
    <property type="match status" value="1"/>
</dbReference>
<dbReference type="SUPFAM" id="SSF56672">
    <property type="entry name" value="DNA/RNA polymerases"/>
    <property type="match status" value="2"/>
</dbReference>
<dbReference type="FunFam" id="3.30.420.10:FF:000032">
    <property type="entry name" value="Retrovirus-related Pol polyprotein from transposon 297-like Protein"/>
    <property type="match status" value="1"/>
</dbReference>
<dbReference type="GO" id="GO:0004523">
    <property type="term" value="F:RNA-DNA hybrid ribonuclease activity"/>
    <property type="evidence" value="ECO:0007669"/>
    <property type="project" value="UniProtKB-EC"/>
</dbReference>
<dbReference type="Gene3D" id="3.10.10.10">
    <property type="entry name" value="HIV Type 1 Reverse Transcriptase, subunit A, domain 1"/>
    <property type="match status" value="1"/>
</dbReference>
<keyword evidence="3" id="KW-0808">Transferase</keyword>
<dbReference type="InterPro" id="IPR001584">
    <property type="entry name" value="Integrase_cat-core"/>
</dbReference>
<feature type="compositionally biased region" description="Basic residues" evidence="11">
    <location>
        <begin position="268"/>
        <end position="286"/>
    </location>
</feature>
<evidence type="ECO:0000259" key="15">
    <source>
        <dbReference type="PROSITE" id="PS50994"/>
    </source>
</evidence>
<dbReference type="PANTHER" id="PTHR37984">
    <property type="entry name" value="PROTEIN CBG26694"/>
    <property type="match status" value="1"/>
</dbReference>
<evidence type="ECO:0000313" key="17">
    <source>
        <dbReference type="Proteomes" id="UP000269221"/>
    </source>
</evidence>
<evidence type="ECO:0000256" key="10">
    <source>
        <dbReference type="SAM" id="Coils"/>
    </source>
</evidence>
<feature type="domain" description="RNase H type-1" evidence="14">
    <location>
        <begin position="1082"/>
        <end position="1228"/>
    </location>
</feature>
<feature type="domain" description="Reverse transcriptase" evidence="13">
    <location>
        <begin position="644"/>
        <end position="839"/>
    </location>
</feature>
<gene>
    <name evidence="16" type="ORF">DUI87_03341</name>
</gene>
<dbReference type="InterPro" id="IPR003599">
    <property type="entry name" value="Ig_sub"/>
</dbReference>
<dbReference type="PROSITE" id="PS50878">
    <property type="entry name" value="RT_POL"/>
    <property type="match status" value="1"/>
</dbReference>
<keyword evidence="8" id="KW-0460">Magnesium</keyword>
<dbReference type="InterPro" id="IPR050951">
    <property type="entry name" value="Retrovirus_Pol_polyprotein"/>
</dbReference>
<dbReference type="Pfam" id="PF00665">
    <property type="entry name" value="rve"/>
    <property type="match status" value="2"/>
</dbReference>
<feature type="compositionally biased region" description="Basic and acidic residues" evidence="11">
    <location>
        <begin position="258"/>
        <end position="267"/>
    </location>
</feature>
<keyword evidence="17" id="KW-1185">Reference proteome</keyword>
<dbReference type="InterPro" id="IPR036397">
    <property type="entry name" value="RNaseH_sf"/>
</dbReference>
<dbReference type="SUPFAM" id="SSF47943">
    <property type="entry name" value="Retrovirus capsid protein, N-terminal core domain"/>
    <property type="match status" value="1"/>
</dbReference>
<dbReference type="GO" id="GO:0003676">
    <property type="term" value="F:nucleic acid binding"/>
    <property type="evidence" value="ECO:0007669"/>
    <property type="project" value="InterPro"/>
</dbReference>
<dbReference type="InterPro" id="IPR013783">
    <property type="entry name" value="Ig-like_fold"/>
</dbReference>
<dbReference type="Gene3D" id="1.10.340.70">
    <property type="match status" value="1"/>
</dbReference>
<evidence type="ECO:0000256" key="1">
    <source>
        <dbReference type="ARBA" id="ARBA00010879"/>
    </source>
</evidence>
<sequence>MQIEYSRKLQLTEGLHLKDDSWNFVSVDNSEQGTWPRVKGQTVAQIIPTWEHLEEDNIPTACPVHNITEVKPQVGWFELQEDKVQRMPPWRYLGLEIGKRTIVPQKLEIKAKIQTLADVHQLCGALNWFSGDRGRTPKVAGAVREVIYSTPAPGDFWGDINPCPTPRLSDNYEDNGKWEEIPYLDLFYYLGRRTDWQKECGIMVLTVANEKCRGCENRDQKADYLVKYKDPEEDVSLLVSPSAPPPETASEEEGEEGGETREKGDGKSKRHTPISKRTRGHLVSKKGGREGGTHVMAPLREAVGPQGDRVMVKVPFSPNDLMIWKQSAGSYREDPDRTARVVKMVIKTQNPDWNDLQVLLDTLMDSTEKEMVLRAMTEKAREMIRLRVADGTLNELVPREDPEWDPNTARGHQALKGYQELLIEGVRTGIPKTVNWSKLYSVKQEKNESPSAFLERLKETARRYTSLEVEGEAGRLQLALIFMGQSQEDIRKKLQKLEGEDTRNLEKLLEVAWKVYNNREKESVRKQQASMLAVLQQAVGRGRDLLSMLQARIIFEGGRVKLEIPEENIGKMFIIKEVEPQPITEEIEQAVVPWVWETGTPGKSKAAQPVVVELKEGKEPVRLKQYAIKPEVRREVAPIIDQYLNLGILQECESEYNTPIFPVKKPNGKYRLVQDLRAINEITKDIHPVVANPYTLLTSVSEKFEWFTVIDLKDAFFCIPLALESRKYFAFEWENPDTGRRRQLTWSRLPQGFKNSPTIFGNQLARELEEWKTTQVTVPSMFYVVLQYVDDIFLAATERDICSQLTISLLNMLGQGGYRVSRDKAQLVRTEVVYLGCEISKGVRKLGTNRIAAICAIPVPRNHQELRSFLGMVGWCRLWILNFGLLARPLYEALKEVHWTWGRAQEKAFLELKQALKEAPALGLPDLSKDFQLYVTERHRLALGVLTQKIGPWKRPVGYFSKQLDTVSSGWPGCLRAVAATVLLIQEARKLTLGRKLEVYVPHMVIAVLEQKGGHWLSSSRLLQYQALLREQDDIELKITPHLNPAEFLRSDREEGELVHDCVEIIEQVYASREDLKDAPIDSPDWELFTDGSSFVENGTRYAGYAVVTTLQVIEAKALPPGTSAQKAEIRALTRALELSKGKRVNVWTDSKYAFGVVHVHGALWKERGLLTSQGSTIKHRDEILLLLEAVREPEAVAVMHVPGHRREDGKIYQGNRLADKTAKRVAKEIRIQSALIPAKGNPADSYMKDEPPYLPDDVKLAHLVKAQKNDKGWYVTATGQVVVPAKIMRAILETEHYKCHWGAEALVKFLKNEVISNQMLTMAKRVNATCPTCVKNNPLVRKQVQMGGLKVGPQPGDYWQIDFSELPKAQGNKYLLVYVCTFSGWPEAFPCRTNQAKEVVKTLLKEIIPRFGIPLGMSSDRGPHFVAGIIQGVAKALGIRWDLHTPWRPQSSGQVERMNQTLKNQLKKICQEAKVQWPQALPIALLRIRIKPRERIGVSPYEVLYGKAYHAATYQGDPHLTGDQVLLNYVLSLNKTLAAVRGALQWNRPLPLENPVHDISPGDHVYVKNWSVEPLKESWNGPYQVLMTTYTAVKVAGIDNWIHYTRVKKLVASAVIIHVPDPLVLVPESGNVELTCLFSDNQKAGSHEINVRWRKGLDIVSKGIMTLWDDHQQSGNTTLRIPKITTSGEGRYTCVVWIKDSFDYGDFELEIINENYTSAGSVIVAPLRTSQDIWLGPPLRISCQYTLKNNCKRRIRISWWKEREMEWDQLKEGSSEWKKESKGVGWYNITSFASTTMAGNYLCIVKCGLDGGFGLREVVARTNPDQGIGATERTILAVERENIALNCTISQNYTEYGWWHETRIRPGSKYKITAGRKEIALQITNVQKGDDEGEYWCWIARDNWWGHSQVTLRVRDIRVTRQVPERNQTLKIREGQENLIVGLIRDFGRMQNTTSITACLPLPQAAGDPIPWGIIPIREMPSATANVTWNCEIVSKEILDWVEVCMLRRKISKQNCQQIPGYYGWIEDSKLSADTRILWMDRGSKLKGNCLVIGKVSEPCDKIRVRNKRKKIEEVCQNTTETMTMEEWKTIWGPSLLETYSYLGKVNWCIMWEGKKNQDFGQKSLFKEQYRKKVEMMELWNCTQVLTCDTPPVQIGLEPVRVLLQWGCECRGYNHTLAKKEKEPWDCKTTTVRSPGNLVWVMGHGLWTTHMPIDGAVTQITLGVPTLCPFWKTSKLQEKELVSRKKREIEDDASIQEDWHEPDDGVKVGWMLESLFAPISSYRNREMLYRLLGQTERLAATTKKGFRDLNLQLQATTRMTLQNRMALDLLLLKEHGVCGYLRNRVDHCCVHIPNVTEEIEKDIDQLEQIESKTKEIQKDAEHNWQAKQVKPLWYGGRWSKYKYREAWQIDYITLPQTRQGKRYVLTMVEATTGWLETYPVPHATARNTILGLEKQVLWRHGTPERIKSDNGTHFKNSLINN</sequence>
<dbReference type="EMBL" id="QRBI01000094">
    <property type="protein sequence ID" value="RMC19777.1"/>
    <property type="molecule type" value="Genomic_DNA"/>
</dbReference>
<dbReference type="InterPro" id="IPR043502">
    <property type="entry name" value="DNA/RNA_pol_sf"/>
</dbReference>
<dbReference type="InterPro" id="IPR040643">
    <property type="entry name" value="MLVIN_C"/>
</dbReference>
<dbReference type="FunFam" id="3.30.70.270:FF:000020">
    <property type="entry name" value="Transposon Tf2-6 polyprotein-like Protein"/>
    <property type="match status" value="1"/>
</dbReference>
<evidence type="ECO:0000259" key="14">
    <source>
        <dbReference type="PROSITE" id="PS50879"/>
    </source>
</evidence>
<dbReference type="InterPro" id="IPR008919">
    <property type="entry name" value="Retrov_capsid_N"/>
</dbReference>
<dbReference type="PROSITE" id="PS50879">
    <property type="entry name" value="RNASE_H_1"/>
    <property type="match status" value="1"/>
</dbReference>
<dbReference type="InterPro" id="IPR002156">
    <property type="entry name" value="RNaseH_domain"/>
</dbReference>
<dbReference type="EC" id="3.1.26.4" evidence="2"/>
<dbReference type="InterPro" id="IPR007110">
    <property type="entry name" value="Ig-like_dom"/>
</dbReference>
<dbReference type="Gene3D" id="2.30.30.850">
    <property type="match status" value="1"/>
</dbReference>
<feature type="domain" description="Integrase catalytic" evidence="15">
    <location>
        <begin position="1352"/>
        <end position="1509"/>
    </location>
</feature>
<evidence type="ECO:0000259" key="12">
    <source>
        <dbReference type="PROSITE" id="PS50835"/>
    </source>
</evidence>
<evidence type="ECO:0000256" key="3">
    <source>
        <dbReference type="ARBA" id="ARBA00022679"/>
    </source>
</evidence>
<dbReference type="Pfam" id="PF18697">
    <property type="entry name" value="MLVIN_C"/>
    <property type="match status" value="1"/>
</dbReference>
<feature type="region of interest" description="Disordered" evidence="11">
    <location>
        <begin position="236"/>
        <end position="293"/>
    </location>
</feature>
<evidence type="ECO:0000259" key="13">
    <source>
        <dbReference type="PROSITE" id="PS50878"/>
    </source>
</evidence>
<dbReference type="InterPro" id="IPR003036">
    <property type="entry name" value="Gag_P30"/>
</dbReference>
<proteinExistence type="inferred from homology"/>
<dbReference type="Gene3D" id="3.30.70.270">
    <property type="match status" value="3"/>
</dbReference>
<comment type="caution">
    <text evidence="16">The sequence shown here is derived from an EMBL/GenBank/DDBJ whole genome shotgun (WGS) entry which is preliminary data.</text>
</comment>
<reference evidence="16 17" key="1">
    <citation type="submission" date="2018-07" db="EMBL/GenBank/DDBJ databases">
        <title>A high quality draft genome assembly of the barn swallow (H. rustica rustica).</title>
        <authorList>
            <person name="Formenti G."/>
            <person name="Chiara M."/>
            <person name="Poveda L."/>
            <person name="Francoijs K.-J."/>
            <person name="Bonisoli-Alquati A."/>
            <person name="Canova L."/>
            <person name="Gianfranceschi L."/>
            <person name="Horner D.S."/>
            <person name="Saino N."/>
        </authorList>
    </citation>
    <scope>NUCLEOTIDE SEQUENCE [LARGE SCALE GENOMIC DNA]</scope>
    <source>
        <strain evidence="16">Chelidonia</strain>
        <tissue evidence="16">Blood</tissue>
    </source>
</reference>
<keyword evidence="4" id="KW-0548">Nucleotidyltransferase</keyword>
<feature type="domain" description="Ig-like" evidence="12">
    <location>
        <begin position="1825"/>
        <end position="1914"/>
    </location>
</feature>
<keyword evidence="6" id="KW-0255">Endonuclease</keyword>